<evidence type="ECO:0000256" key="2">
    <source>
        <dbReference type="RuleBase" id="RU361183"/>
    </source>
</evidence>
<dbReference type="EC" id="3.4.24.-" evidence="2"/>
<keyword evidence="1 2" id="KW-0862">Zinc</keyword>
<sequence>MKLFKFFAVSSAVGATERPETDDVFMNQCQAAYLESKGIKIDQEMIIEDDCDKEGEENRAAVGTVTRWTNLWDPAENKFIVPYYFAEGYEDLVFGKHTGARSMEVINENVAHFERLTCIKMKLITEVEKDDYTSVIRVYGDDPNKECSSGIGRSFGDSFVHMRADCYTWNEGTTINHEFMHRLGFLHEHSRADRDEHVTIHANKVNDWNYRKLTYGPSDIGQWEDLNSPYDFNSIMHYYSGTQPDGLPTISVAGNLAVRAPVDRTWPMSDQDAFQLNAYQGCEMNNKCADAGPNRCGAPFHVCLNQPIGYECVCVVGFERVIDADGVQTCIRSPDPTSEPTPPPAKLVQDMVVMIDGSGSYSGYREATCDGLKTLIRRGIDIEEKRNEKFRFGFTLYSDRTFMTEEFTRTSSRVYDLAMPLVDVSTFVKDDGKTIDEGKLDDVKQSCITRLGSMYGGGDWEEDVLSGAIWTRSADAMNWSEDSAKSIIVATDVHYWTQERGLT</sequence>
<dbReference type="CDD" id="cd00053">
    <property type="entry name" value="EGF"/>
    <property type="match status" value="1"/>
</dbReference>
<feature type="active site" evidence="1">
    <location>
        <position position="178"/>
    </location>
</feature>
<keyword evidence="1 2" id="KW-0378">Hydrolase</keyword>
<dbReference type="InterPro" id="IPR001506">
    <property type="entry name" value="Peptidase_M12A"/>
</dbReference>
<comment type="cofactor">
    <cofactor evidence="1 2">
        <name>Zn(2+)</name>
        <dbReference type="ChEBI" id="CHEBI:29105"/>
    </cofactor>
    <text evidence="1 2">Binds 1 zinc ion per subunit.</text>
</comment>
<keyword evidence="1 2" id="KW-0645">Protease</keyword>
<evidence type="ECO:0000313" key="5">
    <source>
        <dbReference type="Proteomes" id="UP001158576"/>
    </source>
</evidence>
<dbReference type="PANTHER" id="PTHR10127">
    <property type="entry name" value="DISCOIDIN, CUB, EGF, LAMININ , AND ZINC METALLOPROTEASE DOMAIN CONTAINING"/>
    <property type="match status" value="1"/>
</dbReference>
<dbReference type="Gene3D" id="3.40.50.410">
    <property type="entry name" value="von Willebrand factor, type A domain"/>
    <property type="match status" value="1"/>
</dbReference>
<proteinExistence type="predicted"/>
<feature type="binding site" evidence="1">
    <location>
        <position position="181"/>
    </location>
    <ligand>
        <name>Zn(2+)</name>
        <dbReference type="ChEBI" id="CHEBI:29105"/>
        <note>catalytic</note>
    </ligand>
</feature>
<dbReference type="PRINTS" id="PR00480">
    <property type="entry name" value="ASTACIN"/>
</dbReference>
<dbReference type="SUPFAM" id="SSF55486">
    <property type="entry name" value="Metalloproteases ('zincins'), catalytic domain"/>
    <property type="match status" value="1"/>
</dbReference>
<evidence type="ECO:0000256" key="1">
    <source>
        <dbReference type="PROSITE-ProRule" id="PRU01211"/>
    </source>
</evidence>
<keyword evidence="5" id="KW-1185">Reference proteome</keyword>
<dbReference type="EMBL" id="OU015567">
    <property type="protein sequence ID" value="CAG5111723.1"/>
    <property type="molecule type" value="Genomic_DNA"/>
</dbReference>
<keyword evidence="1 2" id="KW-0482">Metalloprotease</keyword>
<dbReference type="Gene3D" id="3.40.390.10">
    <property type="entry name" value="Collagenase (Catalytic Domain)"/>
    <property type="match status" value="1"/>
</dbReference>
<dbReference type="InterPro" id="IPR036465">
    <property type="entry name" value="vWFA_dom_sf"/>
</dbReference>
<dbReference type="InterPro" id="IPR024079">
    <property type="entry name" value="MetalloPept_cat_dom_sf"/>
</dbReference>
<feature type="binding site" evidence="1">
    <location>
        <position position="177"/>
    </location>
    <ligand>
        <name>Zn(2+)</name>
        <dbReference type="ChEBI" id="CHEBI:29105"/>
        <note>catalytic</note>
    </ligand>
</feature>
<evidence type="ECO:0000259" key="3">
    <source>
        <dbReference type="PROSITE" id="PS51864"/>
    </source>
</evidence>
<dbReference type="InterPro" id="IPR006026">
    <property type="entry name" value="Peptidase_Metallo"/>
</dbReference>
<dbReference type="PROSITE" id="PS51864">
    <property type="entry name" value="ASTACIN"/>
    <property type="match status" value="1"/>
</dbReference>
<organism evidence="4 5">
    <name type="scientific">Oikopleura dioica</name>
    <name type="common">Tunicate</name>
    <dbReference type="NCBI Taxonomy" id="34765"/>
    <lineage>
        <taxon>Eukaryota</taxon>
        <taxon>Metazoa</taxon>
        <taxon>Chordata</taxon>
        <taxon>Tunicata</taxon>
        <taxon>Appendicularia</taxon>
        <taxon>Copelata</taxon>
        <taxon>Oikopleuridae</taxon>
        <taxon>Oikopleura</taxon>
    </lineage>
</organism>
<dbReference type="Proteomes" id="UP001158576">
    <property type="component" value="Chromosome 2"/>
</dbReference>
<feature type="domain" description="Peptidase M12A" evidence="3">
    <location>
        <begin position="60"/>
        <end position="283"/>
    </location>
</feature>
<comment type="caution">
    <text evidence="1">Lacks conserved residue(s) required for the propagation of feature annotation.</text>
</comment>
<protein>
    <recommendedName>
        <fullName evidence="2">Metalloendopeptidase</fullName>
        <ecNumber evidence="2">3.4.24.-</ecNumber>
    </recommendedName>
</protein>
<name>A0ABN7T1P6_OIKDI</name>
<dbReference type="SMART" id="SM00235">
    <property type="entry name" value="ZnMc"/>
    <property type="match status" value="1"/>
</dbReference>
<dbReference type="PANTHER" id="PTHR10127:SF850">
    <property type="entry name" value="METALLOENDOPEPTIDASE"/>
    <property type="match status" value="1"/>
</dbReference>
<dbReference type="Gene3D" id="2.10.25.10">
    <property type="entry name" value="Laminin"/>
    <property type="match status" value="1"/>
</dbReference>
<evidence type="ECO:0000313" key="4">
    <source>
        <dbReference type="EMBL" id="CAG5111723.1"/>
    </source>
</evidence>
<dbReference type="Pfam" id="PF01400">
    <property type="entry name" value="Astacin"/>
    <property type="match status" value="1"/>
</dbReference>
<feature type="binding site" evidence="1">
    <location>
        <position position="187"/>
    </location>
    <ligand>
        <name>Zn(2+)</name>
        <dbReference type="ChEBI" id="CHEBI:29105"/>
        <note>catalytic</note>
    </ligand>
</feature>
<reference evidence="4 5" key="1">
    <citation type="submission" date="2021-04" db="EMBL/GenBank/DDBJ databases">
        <authorList>
            <person name="Bliznina A."/>
        </authorList>
    </citation>
    <scope>NUCLEOTIDE SEQUENCE [LARGE SCALE GENOMIC DNA]</scope>
</reference>
<gene>
    <name evidence="4" type="ORF">OKIOD_LOCUS14764</name>
</gene>
<keyword evidence="1 2" id="KW-0479">Metal-binding</keyword>
<accession>A0ABN7T1P6</accession>